<dbReference type="RefSeq" id="WP_214394127.1">
    <property type="nucleotide sequence ID" value="NZ_JAHBOL010000005.1"/>
</dbReference>
<dbReference type="InterPro" id="IPR021804">
    <property type="entry name" value="DUF3375"/>
</dbReference>
<organism evidence="1 2">
    <name type="scientific">Mycolicibacterium goodii</name>
    <name type="common">Mycobacterium goodii</name>
    <dbReference type="NCBI Taxonomy" id="134601"/>
    <lineage>
        <taxon>Bacteria</taxon>
        <taxon>Bacillati</taxon>
        <taxon>Actinomycetota</taxon>
        <taxon>Actinomycetes</taxon>
        <taxon>Mycobacteriales</taxon>
        <taxon>Mycobacteriaceae</taxon>
        <taxon>Mycolicibacterium</taxon>
    </lineage>
</organism>
<sequence length="495" mass="54185">MSEIAAALASAERAFAKPTLSLLARKNAPVVVAVFSQVFSLDRTAIPAERFHALVDALMRELGAAEESSRAMSRRWVSEQWLVLATSDDGQEQYALTSHAREAIDYVHRLAGDRSVFGESRIRTIVEAARRCAMDADPNTDTRLARLDEQIAALRAERKLLAAGAGAEVVPQARVVEQYLNVRDMTAQLPADFLRLSEHVKNMHRTLVEEFRHEGRRTGEVLDTYLERSAALMSESLEGKAFMGAVELLRDEDLMNQLRRDLDAIASHPFAVTQPAGEVADFRNTVSSIRRGITTVLEARRRLSSTLRAYITSHDALRDRDLDDALREAKKEMAGWMRVSGPRARVPLQLGLAGLQIGNTRDRFFDPAEHAPPPPLVDPAADAAPAPSLEVLRQRGGPSVAALRAAVRAALDGDGVSAAQVFNALPEELRRPVEVLGLMQLAAALGALDGTGEEGSEVVDTVRVDGTRRALRLPLIAFDHRHRGELAPAGSEEHR</sequence>
<dbReference type="Proteomes" id="UP000696413">
    <property type="component" value="Unassembled WGS sequence"/>
</dbReference>
<keyword evidence="2" id="KW-1185">Reference proteome</keyword>
<dbReference type="EMBL" id="JAHBOM010000001">
    <property type="protein sequence ID" value="MBU8821482.1"/>
    <property type="molecule type" value="Genomic_DNA"/>
</dbReference>
<accession>A0ABS6HJW6</accession>
<name>A0ABS6HJW6_MYCGD</name>
<evidence type="ECO:0000313" key="2">
    <source>
        <dbReference type="Proteomes" id="UP000696413"/>
    </source>
</evidence>
<dbReference type="Pfam" id="PF11855">
    <property type="entry name" value="DUF3375"/>
    <property type="match status" value="1"/>
</dbReference>
<evidence type="ECO:0000313" key="1">
    <source>
        <dbReference type="EMBL" id="MBU8821482.1"/>
    </source>
</evidence>
<gene>
    <name evidence="1" type="ORF">KL859_01165</name>
</gene>
<comment type="caution">
    <text evidence="1">The sequence shown here is derived from an EMBL/GenBank/DDBJ whole genome shotgun (WGS) entry which is preliminary data.</text>
</comment>
<proteinExistence type="predicted"/>
<reference evidence="1 2" key="1">
    <citation type="submission" date="2021-05" db="EMBL/GenBank/DDBJ databases">
        <title>Draft Genome Sequences of Clinical Respiratory Isolates of Mycobacterium goodii Recovered in Ireland.</title>
        <authorList>
            <person name="Flanagan P.R."/>
            <person name="Mok S."/>
            <person name="Roycroft E."/>
            <person name="Rogers T.R."/>
            <person name="Fitzgibbon M."/>
        </authorList>
    </citation>
    <scope>NUCLEOTIDE SEQUENCE [LARGE SCALE GENOMIC DNA]</scope>
    <source>
        <strain evidence="1 2">14IE55</strain>
    </source>
</reference>
<protein>
    <submittedName>
        <fullName evidence="1">DUF3375 domain-containing protein</fullName>
    </submittedName>
</protein>